<gene>
    <name evidence="2" type="ORF">NCTC12151_01613</name>
</gene>
<evidence type="ECO:0000313" key="3">
    <source>
        <dbReference type="Proteomes" id="UP000249005"/>
    </source>
</evidence>
<feature type="transmembrane region" description="Helical" evidence="1">
    <location>
        <begin position="27"/>
        <end position="46"/>
    </location>
</feature>
<dbReference type="KEGG" id="lri:NCTC12151_01613"/>
<sequence>MFMTKGEETVSGIVSEIKYPYRLKRGVILLGILFFGWFTGFSYQQIGETENWLEVGRSSTLSIEQTQLLLAATTAVFALLTVMSLITLANSLFSSRCAITFSDTAISYPKGHVFPKAIVIPYHDILSVECVNAQFNEAIAITTSHSKHTLQKSMMKNAAAFTEVYERLERESGSQN</sequence>
<accession>A0A2X4XKH2</accession>
<protein>
    <submittedName>
        <fullName evidence="2">Uncharacterized protein</fullName>
    </submittedName>
</protein>
<dbReference type="AlphaFoldDB" id="A0A2X4XKH2"/>
<dbReference type="EMBL" id="LS483470">
    <property type="protein sequence ID" value="SQI40375.1"/>
    <property type="molecule type" value="Genomic_DNA"/>
</dbReference>
<keyword evidence="1" id="KW-0472">Membrane</keyword>
<evidence type="ECO:0000256" key="1">
    <source>
        <dbReference type="SAM" id="Phobius"/>
    </source>
</evidence>
<keyword evidence="1" id="KW-1133">Transmembrane helix</keyword>
<evidence type="ECO:0000313" key="2">
    <source>
        <dbReference type="EMBL" id="SQI40375.1"/>
    </source>
</evidence>
<proteinExistence type="predicted"/>
<reference evidence="2 3" key="1">
    <citation type="submission" date="2018-06" db="EMBL/GenBank/DDBJ databases">
        <authorList>
            <consortium name="Pathogen Informatics"/>
            <person name="Doyle S."/>
        </authorList>
    </citation>
    <scope>NUCLEOTIDE SEQUENCE [LARGE SCALE GENOMIC DNA]</scope>
    <source>
        <strain evidence="2 3">NCTC12151</strain>
    </source>
</reference>
<keyword evidence="1" id="KW-0812">Transmembrane</keyword>
<dbReference type="Proteomes" id="UP000249005">
    <property type="component" value="Chromosome 1"/>
</dbReference>
<feature type="transmembrane region" description="Helical" evidence="1">
    <location>
        <begin position="66"/>
        <end position="86"/>
    </location>
</feature>
<organism evidence="2 3">
    <name type="scientific">Leminorella richardii</name>
    <dbReference type="NCBI Taxonomy" id="158841"/>
    <lineage>
        <taxon>Bacteria</taxon>
        <taxon>Pseudomonadati</taxon>
        <taxon>Pseudomonadota</taxon>
        <taxon>Gammaproteobacteria</taxon>
        <taxon>Enterobacterales</taxon>
        <taxon>Budviciaceae</taxon>
        <taxon>Leminorella</taxon>
    </lineage>
</organism>
<name>A0A2X4XKH2_9GAMM</name>
<keyword evidence="3" id="KW-1185">Reference proteome</keyword>